<dbReference type="Pfam" id="PF01661">
    <property type="entry name" value="Macro"/>
    <property type="match status" value="2"/>
</dbReference>
<comment type="subcellular location">
    <subcellularLocation>
        <location evidence="1">Nucleus</location>
    </subcellularLocation>
</comment>
<proteinExistence type="predicted"/>
<dbReference type="InterPro" id="IPR012317">
    <property type="entry name" value="Poly(ADP-ribose)pol_cat_dom"/>
</dbReference>
<evidence type="ECO:0000256" key="6">
    <source>
        <dbReference type="RuleBase" id="RU362114"/>
    </source>
</evidence>
<dbReference type="SMART" id="SM00506">
    <property type="entry name" value="A1pp"/>
    <property type="match status" value="2"/>
</dbReference>
<dbReference type="GO" id="GO:0003714">
    <property type="term" value="F:transcription corepressor activity"/>
    <property type="evidence" value="ECO:0007669"/>
    <property type="project" value="TreeGrafter"/>
</dbReference>
<evidence type="ECO:0000256" key="7">
    <source>
        <dbReference type="SAM" id="MobiDB-lite"/>
    </source>
</evidence>
<dbReference type="InterPro" id="IPR052056">
    <property type="entry name" value="Mono-ARTD/PARP"/>
</dbReference>
<dbReference type="Gene3D" id="3.40.220.10">
    <property type="entry name" value="Leucine Aminopeptidase, subunit E, domain 1"/>
    <property type="match status" value="2"/>
</dbReference>
<dbReference type="Proteomes" id="UP000596742">
    <property type="component" value="Unassembled WGS sequence"/>
</dbReference>
<evidence type="ECO:0000256" key="5">
    <source>
        <dbReference type="ARBA" id="ARBA00023242"/>
    </source>
</evidence>
<evidence type="ECO:0000259" key="8">
    <source>
        <dbReference type="PROSITE" id="PS51059"/>
    </source>
</evidence>
<dbReference type="OrthoDB" id="10052316at2759"/>
<dbReference type="GO" id="GO:0010629">
    <property type="term" value="P:negative regulation of gene expression"/>
    <property type="evidence" value="ECO:0007669"/>
    <property type="project" value="TreeGrafter"/>
</dbReference>
<evidence type="ECO:0000256" key="4">
    <source>
        <dbReference type="ARBA" id="ARBA00023027"/>
    </source>
</evidence>
<dbReference type="PANTHER" id="PTHR14453:SF67">
    <property type="entry name" value="POLY [ADP-RIBOSE] POLYMERASE"/>
    <property type="match status" value="1"/>
</dbReference>
<dbReference type="InterPro" id="IPR043472">
    <property type="entry name" value="Macro_dom-like"/>
</dbReference>
<feature type="domain" description="PARP catalytic" evidence="8">
    <location>
        <begin position="471"/>
        <end position="699"/>
    </location>
</feature>
<organism evidence="10 11">
    <name type="scientific">Mytilus galloprovincialis</name>
    <name type="common">Mediterranean mussel</name>
    <dbReference type="NCBI Taxonomy" id="29158"/>
    <lineage>
        <taxon>Eukaryota</taxon>
        <taxon>Metazoa</taxon>
        <taxon>Spiralia</taxon>
        <taxon>Lophotrochozoa</taxon>
        <taxon>Mollusca</taxon>
        <taxon>Bivalvia</taxon>
        <taxon>Autobranchia</taxon>
        <taxon>Pteriomorphia</taxon>
        <taxon>Mytilida</taxon>
        <taxon>Mytiloidea</taxon>
        <taxon>Mytilidae</taxon>
        <taxon>Mytilinae</taxon>
        <taxon>Mytilus</taxon>
    </lineage>
</organism>
<gene>
    <name evidence="10" type="ORF">MGAL_10B077812</name>
</gene>
<dbReference type="PROSITE" id="PS51059">
    <property type="entry name" value="PARP_CATALYTIC"/>
    <property type="match status" value="1"/>
</dbReference>
<dbReference type="Gene3D" id="3.90.228.10">
    <property type="match status" value="1"/>
</dbReference>
<dbReference type="SUPFAM" id="SSF56399">
    <property type="entry name" value="ADP-ribosylation"/>
    <property type="match status" value="1"/>
</dbReference>
<dbReference type="GO" id="GO:0005634">
    <property type="term" value="C:nucleus"/>
    <property type="evidence" value="ECO:0007669"/>
    <property type="project" value="UniProtKB-SubCell"/>
</dbReference>
<evidence type="ECO:0000256" key="2">
    <source>
        <dbReference type="ARBA" id="ARBA00022676"/>
    </source>
</evidence>
<keyword evidence="11" id="KW-1185">Reference proteome</keyword>
<dbReference type="EC" id="2.4.2.-" evidence="6"/>
<feature type="region of interest" description="Disordered" evidence="7">
    <location>
        <begin position="1"/>
        <end position="40"/>
    </location>
</feature>
<evidence type="ECO:0000259" key="9">
    <source>
        <dbReference type="PROSITE" id="PS51154"/>
    </source>
</evidence>
<dbReference type="PROSITE" id="PS51154">
    <property type="entry name" value="MACRO"/>
    <property type="match status" value="2"/>
</dbReference>
<dbReference type="EMBL" id="UYJE01004765">
    <property type="protein sequence ID" value="VDI31171.1"/>
    <property type="molecule type" value="Genomic_DNA"/>
</dbReference>
<evidence type="ECO:0000313" key="11">
    <source>
        <dbReference type="Proteomes" id="UP000596742"/>
    </source>
</evidence>
<dbReference type="PANTHER" id="PTHR14453">
    <property type="entry name" value="PARP/ZINC FINGER CCCH TYPE DOMAIN CONTAINING PROTEIN"/>
    <property type="match status" value="1"/>
</dbReference>
<protein>
    <recommendedName>
        <fullName evidence="6">Poly [ADP-ribose] polymerase</fullName>
        <shortName evidence="6">PARP</shortName>
        <ecNumber evidence="6">2.4.2.-</ecNumber>
    </recommendedName>
</protein>
<dbReference type="GO" id="GO:0003950">
    <property type="term" value="F:NAD+ poly-ADP-ribosyltransferase activity"/>
    <property type="evidence" value="ECO:0007669"/>
    <property type="project" value="UniProtKB-UniRule"/>
</dbReference>
<keyword evidence="2 6" id="KW-0328">Glycosyltransferase</keyword>
<keyword evidence="3 6" id="KW-0808">Transferase</keyword>
<comment type="caution">
    <text evidence="10">The sequence shown here is derived from an EMBL/GenBank/DDBJ whole genome shotgun (WGS) entry which is preliminary data.</text>
</comment>
<evidence type="ECO:0000256" key="3">
    <source>
        <dbReference type="ARBA" id="ARBA00022679"/>
    </source>
</evidence>
<feature type="domain" description="Macro" evidence="9">
    <location>
        <begin position="36"/>
        <end position="217"/>
    </location>
</feature>
<name>A0A8B6E972_MYTGA</name>
<sequence>MSANNTPPVEPSPAVTTPSTQGRRHHRSRHHGSTRQTRPRFVQIGNIALSVIKGNIIHQTTDVLVNSAVSDLDLSKGRASKALLEAAGDSIQSECTDQYPTGINSKTVAITGPGNLHCKAIFHVTLPRWQAQGDEKNIDVVVRNCLAEANKQRLTSMSFPALGTGFLKYPPRTVIASMFKTVEEFAKTNPNSTVKIVNCIVFSGDNDTFKEFLEEAKSKATSKGLQEKDIVTRNSLDANIGTISINIAVGSIITERADVIVNSCPSDLKLDARPGLAKAMYDAAGSGLQAEIDQNYPKGLKIGDLAVTCGHSLHCKKLYHGCMTSFYAKKESGLLPEKVLQNFVKKCLVEAKKNSVQSIVFPALGTGFLKFPPKTAATNVIKAIREFEANNSPSTIKTIKIVIFGGTNDWSSVEQAYTSEITTTDKGAAASVAQAPPHQIPNRGTRAYLAHKYKEEPRTPSYWTHFKNTKTIKEWNTTQKGNPYKVSSVDPKTYKSISRAFSSTGGSTIVRIERIENILLFEQYTQECQRTFRKAYVTQACTPLKNVQQSTGIAVTTKHLDKEMTNHLHDEINEFYLFHGTKIAVVDVITQQGLDSRLASSGLLGTGVYAADMADKSAGYTDQNQNGESKMFLMRVCLGDIFITKSTKAFKRPPCKTCNSDLCTTHPELFDSVVAEFNRREFVVYDSCKCYPEYLITYK</sequence>
<dbReference type="Pfam" id="PF00644">
    <property type="entry name" value="PARP"/>
    <property type="match status" value="1"/>
</dbReference>
<accession>A0A8B6E972</accession>
<evidence type="ECO:0000256" key="1">
    <source>
        <dbReference type="ARBA" id="ARBA00004123"/>
    </source>
</evidence>
<dbReference type="GO" id="GO:0005737">
    <property type="term" value="C:cytoplasm"/>
    <property type="evidence" value="ECO:0007669"/>
    <property type="project" value="TreeGrafter"/>
</dbReference>
<dbReference type="AlphaFoldDB" id="A0A8B6E972"/>
<dbReference type="InterPro" id="IPR002589">
    <property type="entry name" value="Macro_dom"/>
</dbReference>
<feature type="compositionally biased region" description="Basic residues" evidence="7">
    <location>
        <begin position="22"/>
        <end position="33"/>
    </location>
</feature>
<keyword evidence="5" id="KW-0539">Nucleus</keyword>
<feature type="domain" description="Macro" evidence="9">
    <location>
        <begin position="232"/>
        <end position="422"/>
    </location>
</feature>
<keyword evidence="4 6" id="KW-0520">NAD</keyword>
<reference evidence="10" key="1">
    <citation type="submission" date="2018-11" db="EMBL/GenBank/DDBJ databases">
        <authorList>
            <person name="Alioto T."/>
            <person name="Alioto T."/>
        </authorList>
    </citation>
    <scope>NUCLEOTIDE SEQUENCE</scope>
</reference>
<dbReference type="SUPFAM" id="SSF52949">
    <property type="entry name" value="Macro domain-like"/>
    <property type="match status" value="2"/>
</dbReference>
<evidence type="ECO:0000313" key="10">
    <source>
        <dbReference type="EMBL" id="VDI31171.1"/>
    </source>
</evidence>